<protein>
    <submittedName>
        <fullName evidence="2">Uncharacterized protein</fullName>
    </submittedName>
</protein>
<keyword evidence="1" id="KW-0472">Membrane</keyword>
<feature type="transmembrane region" description="Helical" evidence="1">
    <location>
        <begin position="15"/>
        <end position="37"/>
    </location>
</feature>
<accession>A0A1E5GL97</accession>
<evidence type="ECO:0000313" key="2">
    <source>
        <dbReference type="EMBL" id="OEG13441.1"/>
    </source>
</evidence>
<name>A0A1E5GL97_9ENTE</name>
<comment type="caution">
    <text evidence="2">The sequence shown here is derived from an EMBL/GenBank/DDBJ whole genome shotgun (WGS) entry which is preliminary data.</text>
</comment>
<dbReference type="AlphaFoldDB" id="A0A1E5GL97"/>
<keyword evidence="1" id="KW-1133">Transmembrane helix</keyword>
<proteinExistence type="predicted"/>
<dbReference type="Proteomes" id="UP000094068">
    <property type="component" value="Unassembled WGS sequence"/>
</dbReference>
<organism evidence="2 3">
    <name type="scientific">Enterococcus ureasiticus</name>
    <dbReference type="NCBI Taxonomy" id="903984"/>
    <lineage>
        <taxon>Bacteria</taxon>
        <taxon>Bacillati</taxon>
        <taxon>Bacillota</taxon>
        <taxon>Bacilli</taxon>
        <taxon>Lactobacillales</taxon>
        <taxon>Enterococcaceae</taxon>
        <taxon>Enterococcus</taxon>
    </lineage>
</organism>
<evidence type="ECO:0000256" key="1">
    <source>
        <dbReference type="SAM" id="Phobius"/>
    </source>
</evidence>
<sequence length="226" mass="26191">MLFSIFVDHKGDFQWASIAAIVSFIGFITTLASTVWINKKTIRASVQSKTNIEWINQIRRLSAELIYNYELVRSSATFSFGTKIKIVFIESEIEKEDNKMWTSGIVNIYPQEQKKALIKSKRSYDEKYNENIGAASLATNQLLLYFIDDDKHSNLIDLIAKLRASVVKIADFSRERIETGQPTTYYEDMLEKQSKYAKELDDLINEFRNEVALYLKIEWENVKSGK</sequence>
<keyword evidence="3" id="KW-1185">Reference proteome</keyword>
<dbReference type="EMBL" id="MIJZ01000001">
    <property type="protein sequence ID" value="OEG13441.1"/>
    <property type="molecule type" value="Genomic_DNA"/>
</dbReference>
<gene>
    <name evidence="2" type="ORF">BCR21_00155</name>
</gene>
<reference evidence="3" key="1">
    <citation type="submission" date="2016-09" db="EMBL/GenBank/DDBJ databases">
        <authorList>
            <person name="Gulvik C.A."/>
        </authorList>
    </citation>
    <scope>NUCLEOTIDE SEQUENCE [LARGE SCALE GENOMIC DNA]</scope>
    <source>
        <strain evidence="3">DSM 23328</strain>
    </source>
</reference>
<keyword evidence="1" id="KW-0812">Transmembrane</keyword>
<evidence type="ECO:0000313" key="3">
    <source>
        <dbReference type="Proteomes" id="UP000094068"/>
    </source>
</evidence>
<dbReference type="RefSeq" id="WP_069644509.1">
    <property type="nucleotide sequence ID" value="NZ_MIJZ01000001.1"/>
</dbReference>